<feature type="signal peptide" evidence="1">
    <location>
        <begin position="1"/>
        <end position="16"/>
    </location>
</feature>
<evidence type="ECO:0000313" key="2">
    <source>
        <dbReference type="EMBL" id="KAB2573274.1"/>
    </source>
</evidence>
<dbReference type="InterPro" id="IPR023374">
    <property type="entry name" value="AttH-like_dom_sf"/>
</dbReference>
<feature type="chain" id="PRO_5024984241" evidence="1">
    <location>
        <begin position="17"/>
        <end position="326"/>
    </location>
</feature>
<evidence type="ECO:0000313" key="3">
    <source>
        <dbReference type="Proteomes" id="UP000325902"/>
    </source>
</evidence>
<dbReference type="PANTHER" id="PTHR40617:SF1">
    <property type="entry name" value="ATTH DOMAIN-CONTAINING PROTEIN-RELATED"/>
    <property type="match status" value="1"/>
</dbReference>
<dbReference type="AlphaFoldDB" id="A0A5N5D7H6"/>
<organism evidence="2 3">
    <name type="scientific">Lasiodiplodia theobromae</name>
    <dbReference type="NCBI Taxonomy" id="45133"/>
    <lineage>
        <taxon>Eukaryota</taxon>
        <taxon>Fungi</taxon>
        <taxon>Dikarya</taxon>
        <taxon>Ascomycota</taxon>
        <taxon>Pezizomycotina</taxon>
        <taxon>Dothideomycetes</taxon>
        <taxon>Dothideomycetes incertae sedis</taxon>
        <taxon>Botryosphaeriales</taxon>
        <taxon>Botryosphaeriaceae</taxon>
        <taxon>Lasiodiplodia</taxon>
    </lineage>
</organism>
<dbReference type="EMBL" id="VCHE01000062">
    <property type="protein sequence ID" value="KAB2573274.1"/>
    <property type="molecule type" value="Genomic_DNA"/>
</dbReference>
<sequence>MRGFSLAVLLVSSATGFKFNPDNDASPFTPKVPTTYELTESQTLGGSYYVGSFLTTSDSKQYFVMSHVQTLTQRTQVRHSVLDISDPSQYWKSFVVEAAVVPKNSTKGPVQYIFGDYGFSAPTEDAVSSMQTWASTTDYSFNISFDATSTAIQNLGTGTFLWGSGLTNQWSLPACRTEGTLSIAGNALTIDPENSFTWYDRQWSSGRPSNFTWFGLRFPDSKTSLSVWAFDYGTTERRLATARTPHGDLLLTHTLHADTNNTWTSPSTNNTYPSRWTLDFQNGDHLVITAVRPDQEAGTALTAFANVEGTFLGSSGGAGVVDVIFT</sequence>
<name>A0A5N5D7H6_9PEZI</name>
<keyword evidence="1" id="KW-0732">Signal</keyword>
<dbReference type="SUPFAM" id="SSF159245">
    <property type="entry name" value="AttH-like"/>
    <property type="match status" value="1"/>
</dbReference>
<gene>
    <name evidence="2" type="primary">khs_2</name>
    <name evidence="2" type="ORF">DBV05_g8048</name>
</gene>
<dbReference type="Pfam" id="PF17186">
    <property type="entry name" value="Lipocalin_9"/>
    <property type="match status" value="1"/>
</dbReference>
<dbReference type="Proteomes" id="UP000325902">
    <property type="component" value="Unassembled WGS sequence"/>
</dbReference>
<dbReference type="Gene3D" id="2.40.370.10">
    <property type="entry name" value="AttH-like domain"/>
    <property type="match status" value="2"/>
</dbReference>
<reference evidence="2 3" key="1">
    <citation type="journal article" date="2019" name="Sci. Rep.">
        <title>A multi-omics analysis of the grapevine pathogen Lasiodiplodia theobromae reveals that temperature affects the expression of virulence- and pathogenicity-related genes.</title>
        <authorList>
            <person name="Felix C."/>
            <person name="Meneses R."/>
            <person name="Goncalves M.F.M."/>
            <person name="Tilleman L."/>
            <person name="Duarte A.S."/>
            <person name="Jorrin-Novo J.V."/>
            <person name="Van de Peer Y."/>
            <person name="Deforce D."/>
            <person name="Van Nieuwerburgh F."/>
            <person name="Esteves A.C."/>
            <person name="Alves A."/>
        </authorList>
    </citation>
    <scope>NUCLEOTIDE SEQUENCE [LARGE SCALE GENOMIC DNA]</scope>
    <source>
        <strain evidence="2 3">LA-SOL3</strain>
    </source>
</reference>
<protein>
    <submittedName>
        <fullName evidence="2">Kievitone hydratase</fullName>
    </submittedName>
</protein>
<dbReference type="PANTHER" id="PTHR40617">
    <property type="entry name" value="TERPENE CYCLASE ASQC"/>
    <property type="match status" value="1"/>
</dbReference>
<accession>A0A5N5D7H6</accession>
<keyword evidence="3" id="KW-1185">Reference proteome</keyword>
<dbReference type="OrthoDB" id="5295747at2759"/>
<evidence type="ECO:0000256" key="1">
    <source>
        <dbReference type="SAM" id="SignalP"/>
    </source>
</evidence>
<proteinExistence type="predicted"/>
<comment type="caution">
    <text evidence="2">The sequence shown here is derived from an EMBL/GenBank/DDBJ whole genome shotgun (WGS) entry which is preliminary data.</text>
</comment>
<dbReference type="InterPro" id="IPR053112">
    <property type="entry name" value="Fungal_Dehydratase/Hydratase"/>
</dbReference>